<gene>
    <name evidence="2" type="ORF">KI387_009617</name>
</gene>
<accession>A0AA38FKB0</accession>
<dbReference type="AlphaFoldDB" id="A0AA38FKB0"/>
<name>A0AA38FKB0_TAXCH</name>
<reference evidence="2 3" key="1">
    <citation type="journal article" date="2021" name="Nat. Plants">
        <title>The Taxus genome provides insights into paclitaxel biosynthesis.</title>
        <authorList>
            <person name="Xiong X."/>
            <person name="Gou J."/>
            <person name="Liao Q."/>
            <person name="Li Y."/>
            <person name="Zhou Q."/>
            <person name="Bi G."/>
            <person name="Li C."/>
            <person name="Du R."/>
            <person name="Wang X."/>
            <person name="Sun T."/>
            <person name="Guo L."/>
            <person name="Liang H."/>
            <person name="Lu P."/>
            <person name="Wu Y."/>
            <person name="Zhang Z."/>
            <person name="Ro D.K."/>
            <person name="Shang Y."/>
            <person name="Huang S."/>
            <person name="Yan J."/>
        </authorList>
    </citation>
    <scope>NUCLEOTIDE SEQUENCE [LARGE SCALE GENOMIC DNA]</scope>
    <source>
        <strain evidence="2">Ta-2019</strain>
    </source>
</reference>
<comment type="caution">
    <text evidence="2">The sequence shown here is derived from an EMBL/GenBank/DDBJ whole genome shotgun (WGS) entry which is preliminary data.</text>
</comment>
<organism evidence="2 3">
    <name type="scientific">Taxus chinensis</name>
    <name type="common">Chinese yew</name>
    <name type="synonym">Taxus wallichiana var. chinensis</name>
    <dbReference type="NCBI Taxonomy" id="29808"/>
    <lineage>
        <taxon>Eukaryota</taxon>
        <taxon>Viridiplantae</taxon>
        <taxon>Streptophyta</taxon>
        <taxon>Embryophyta</taxon>
        <taxon>Tracheophyta</taxon>
        <taxon>Spermatophyta</taxon>
        <taxon>Pinopsida</taxon>
        <taxon>Pinidae</taxon>
        <taxon>Conifers II</taxon>
        <taxon>Cupressales</taxon>
        <taxon>Taxaceae</taxon>
        <taxon>Taxus</taxon>
    </lineage>
</organism>
<sequence>SPGQSGHLGRQGVDRQKSLQASQIAKGQVGQECAKDVNRPVRPKQETSAQGKLGQVGQMDAADAESPDRPKRRTFALTALGHLGQRYANQLVRPK</sequence>
<evidence type="ECO:0000256" key="1">
    <source>
        <dbReference type="SAM" id="MobiDB-lite"/>
    </source>
</evidence>
<protein>
    <submittedName>
        <fullName evidence="2">Uncharacterized protein</fullName>
    </submittedName>
</protein>
<proteinExistence type="predicted"/>
<feature type="non-terminal residue" evidence="2">
    <location>
        <position position="1"/>
    </location>
</feature>
<evidence type="ECO:0000313" key="3">
    <source>
        <dbReference type="Proteomes" id="UP000824469"/>
    </source>
</evidence>
<feature type="region of interest" description="Disordered" evidence="1">
    <location>
        <begin position="1"/>
        <end position="74"/>
    </location>
</feature>
<evidence type="ECO:0000313" key="2">
    <source>
        <dbReference type="EMBL" id="KAH9305213.1"/>
    </source>
</evidence>
<keyword evidence="3" id="KW-1185">Reference proteome</keyword>
<feature type="compositionally biased region" description="Basic and acidic residues" evidence="1">
    <location>
        <begin position="33"/>
        <end position="45"/>
    </location>
</feature>
<dbReference type="EMBL" id="JAHRHJ020000008">
    <property type="protein sequence ID" value="KAH9305213.1"/>
    <property type="molecule type" value="Genomic_DNA"/>
</dbReference>
<dbReference type="Proteomes" id="UP000824469">
    <property type="component" value="Unassembled WGS sequence"/>
</dbReference>